<dbReference type="InterPro" id="IPR000821">
    <property type="entry name" value="Ala_racemase"/>
</dbReference>
<keyword evidence="2" id="KW-0663">Pyridoxal phosphate</keyword>
<dbReference type="InterPro" id="IPR009006">
    <property type="entry name" value="Ala_racemase/Decarboxylase_C"/>
</dbReference>
<keyword evidence="6" id="KW-1185">Reference proteome</keyword>
<dbReference type="EMBL" id="BMMQ01000001">
    <property type="protein sequence ID" value="GGO59981.1"/>
    <property type="molecule type" value="Genomic_DNA"/>
</dbReference>
<sequence length="217" mass="22824">MSFGSSSAPIARISRSALARNVAIAHAKDPSAAIDLRRDACGHGADIVAAVAREAGVGTALRDGEPPVATLPVEDVFGLEGRGEPAMTLVAPVLQTKLLLEGEGVSYGYRYRPERDTRIALVSGGYAQGIARAIGWTDDEPAGTVAVDGEECPIIGRVAMDVCVVELGDAEVEPRDEVVFFGAGMPHLLRQWALATGWTELELAAIAGLHARREEVV</sequence>
<gene>
    <name evidence="5" type="ORF">GCM10010910_04250</name>
</gene>
<dbReference type="SUPFAM" id="SSF50621">
    <property type="entry name" value="Alanine racemase C-terminal domain-like"/>
    <property type="match status" value="1"/>
</dbReference>
<comment type="caution">
    <text evidence="5">The sequence shown here is derived from an EMBL/GenBank/DDBJ whole genome shotgun (WGS) entry which is preliminary data.</text>
</comment>
<dbReference type="InterPro" id="IPR011079">
    <property type="entry name" value="Ala_racemase_C"/>
</dbReference>
<evidence type="ECO:0000256" key="1">
    <source>
        <dbReference type="ARBA" id="ARBA00001933"/>
    </source>
</evidence>
<comment type="cofactor">
    <cofactor evidence="1">
        <name>pyridoxal 5'-phosphate</name>
        <dbReference type="ChEBI" id="CHEBI:597326"/>
    </cofactor>
</comment>
<dbReference type="PANTHER" id="PTHR30511">
    <property type="entry name" value="ALANINE RACEMASE"/>
    <property type="match status" value="1"/>
</dbReference>
<dbReference type="SMART" id="SM01005">
    <property type="entry name" value="Ala_racemase_C"/>
    <property type="match status" value="1"/>
</dbReference>
<evidence type="ECO:0000256" key="3">
    <source>
        <dbReference type="ARBA" id="ARBA00023235"/>
    </source>
</evidence>
<organism evidence="5 6">
    <name type="scientific">Microbacterium nanhaiense</name>
    <dbReference type="NCBI Taxonomy" id="1301026"/>
    <lineage>
        <taxon>Bacteria</taxon>
        <taxon>Bacillati</taxon>
        <taxon>Actinomycetota</taxon>
        <taxon>Actinomycetes</taxon>
        <taxon>Micrococcales</taxon>
        <taxon>Microbacteriaceae</taxon>
        <taxon>Microbacterium</taxon>
    </lineage>
</organism>
<evidence type="ECO:0000259" key="4">
    <source>
        <dbReference type="SMART" id="SM01005"/>
    </source>
</evidence>
<dbReference type="RefSeq" id="WP_188699736.1">
    <property type="nucleotide sequence ID" value="NZ_BMMQ01000001.1"/>
</dbReference>
<proteinExistence type="predicted"/>
<dbReference type="Pfam" id="PF00842">
    <property type="entry name" value="Ala_racemase_C"/>
    <property type="match status" value="1"/>
</dbReference>
<evidence type="ECO:0000256" key="2">
    <source>
        <dbReference type="ARBA" id="ARBA00022898"/>
    </source>
</evidence>
<dbReference type="PANTHER" id="PTHR30511:SF0">
    <property type="entry name" value="ALANINE RACEMASE, CATABOLIC-RELATED"/>
    <property type="match status" value="1"/>
</dbReference>
<feature type="domain" description="Alanine racemase C-terminal" evidence="4">
    <location>
        <begin position="86"/>
        <end position="216"/>
    </location>
</feature>
<protein>
    <recommendedName>
        <fullName evidence="4">Alanine racemase C-terminal domain-containing protein</fullName>
    </recommendedName>
</protein>
<name>A0ABQ2MXN6_9MICO</name>
<keyword evidence="3" id="KW-0413">Isomerase</keyword>
<evidence type="ECO:0000313" key="5">
    <source>
        <dbReference type="EMBL" id="GGO59981.1"/>
    </source>
</evidence>
<dbReference type="Gene3D" id="2.40.37.10">
    <property type="entry name" value="Lyase, Ornithine Decarboxylase, Chain A, domain 1"/>
    <property type="match status" value="1"/>
</dbReference>
<accession>A0ABQ2MXN6</accession>
<reference evidence="6" key="1">
    <citation type="journal article" date="2019" name="Int. J. Syst. Evol. Microbiol.">
        <title>The Global Catalogue of Microorganisms (GCM) 10K type strain sequencing project: providing services to taxonomists for standard genome sequencing and annotation.</title>
        <authorList>
            <consortium name="The Broad Institute Genomics Platform"/>
            <consortium name="The Broad Institute Genome Sequencing Center for Infectious Disease"/>
            <person name="Wu L."/>
            <person name="Ma J."/>
        </authorList>
    </citation>
    <scope>NUCLEOTIDE SEQUENCE [LARGE SCALE GENOMIC DNA]</scope>
    <source>
        <strain evidence="6">CGMCC 4.7181</strain>
    </source>
</reference>
<evidence type="ECO:0000313" key="6">
    <source>
        <dbReference type="Proteomes" id="UP000638043"/>
    </source>
</evidence>
<dbReference type="Proteomes" id="UP000638043">
    <property type="component" value="Unassembled WGS sequence"/>
</dbReference>